<dbReference type="Gene3D" id="2.170.16.10">
    <property type="entry name" value="Hedgehog/Intein (Hint) domain"/>
    <property type="match status" value="1"/>
</dbReference>
<dbReference type="Pfam" id="PF13403">
    <property type="entry name" value="Hint_2"/>
    <property type="match status" value="1"/>
</dbReference>
<sequence>MHALGASYTATYIWTGAGDGTSWADTKNWTYYDSNGNPATYPLTWVNGQQVALPPGTSSTWAPVAFPSNATVDLGGQTYGGVSNMTVDSGAAVTLENGTLNANGLTVANTGTLTLSGPSTTLNAPSSATINGTLGIADGATVSLNGSVPGTVVFGETPDNTHNTLVLNNPSLTVGSVQNFTPADSIVVEKSGYPHVRWIQQGSSNTYTLAAYDGNWTQNAIASSVSFAPKKNADGTTATDANGNTVYYSPQDLSPAATSAGTIDGNHGDSQHTGATYYQNAGLTYNSTAQTATVTCFLAGSLIRTAKGDVAVEDVGVGDLVLTVTTGQDVYQPVIWAGYQTATVRAGVPDDEAGYPVRIRAGAIADGVPYEDLLITPEHCLFLNGRFVPVRMLVNGSSIFYDRSLTQYTYYHVETAQHAVIMANGMLTESYLDTGNRGSFAQAGKVATLGAGPRTWAQHAAVPLAVTRDEVKPLFRALAERAAQSSGVCGEGLMPSPELTHDADLHLETVCGKTIRKIRKQDGMASFMLPAGVTQVRLVSRASRPCDVEGPFVDDRRMLGVLIGGVVMQEGNLPPRSITQPTQNSTLPGWHAAEPNGARWTDGYALLEVPSTLPHAVRIVTVKILSAGPYLCEDTAVSRYRVSN</sequence>
<reference evidence="2" key="1">
    <citation type="submission" date="2013-04" db="EMBL/GenBank/DDBJ databases">
        <title>The genome sequencing project of 58 acetic acid bacteria.</title>
        <authorList>
            <person name="Okamoto-Kainuma A."/>
            <person name="Ishikawa M."/>
            <person name="Umino S."/>
            <person name="Koizumi Y."/>
            <person name="Shiwa Y."/>
            <person name="Yoshikawa H."/>
            <person name="Matsutani M."/>
            <person name="Matsushita K."/>
        </authorList>
    </citation>
    <scope>NUCLEOTIDE SEQUENCE</scope>
    <source>
        <strain evidence="2">DSM 14337</strain>
    </source>
</reference>
<comment type="caution">
    <text evidence="2">The sequence shown here is derived from an EMBL/GenBank/DDBJ whole genome shotgun (WGS) entry which is preliminary data.</text>
</comment>
<protein>
    <recommendedName>
        <fullName evidence="1">Hedgehog/Intein (Hint) domain-containing protein</fullName>
    </recommendedName>
</protein>
<evidence type="ECO:0000313" key="3">
    <source>
        <dbReference type="Proteomes" id="UP001065047"/>
    </source>
</evidence>
<evidence type="ECO:0000313" key="2">
    <source>
        <dbReference type="EMBL" id="GBQ83987.1"/>
    </source>
</evidence>
<dbReference type="Proteomes" id="UP001065047">
    <property type="component" value="Unassembled WGS sequence"/>
</dbReference>
<accession>A0ABQ0PXD8</accession>
<keyword evidence="3" id="KW-1185">Reference proteome</keyword>
<feature type="domain" description="Hedgehog/Intein (Hint)" evidence="1">
    <location>
        <begin position="295"/>
        <end position="434"/>
    </location>
</feature>
<evidence type="ECO:0000259" key="1">
    <source>
        <dbReference type="Pfam" id="PF13403"/>
    </source>
</evidence>
<dbReference type="SUPFAM" id="SSF51294">
    <property type="entry name" value="Hedgehog/intein (Hint) domain"/>
    <property type="match status" value="1"/>
</dbReference>
<gene>
    <name evidence="2" type="ORF">AA14337_2733</name>
</gene>
<organism evidence="2 3">
    <name type="scientific">Acetobacter malorum DSM 14337</name>
    <dbReference type="NCBI Taxonomy" id="1307910"/>
    <lineage>
        <taxon>Bacteria</taxon>
        <taxon>Pseudomonadati</taxon>
        <taxon>Pseudomonadota</taxon>
        <taxon>Alphaproteobacteria</taxon>
        <taxon>Acetobacterales</taxon>
        <taxon>Acetobacteraceae</taxon>
        <taxon>Acetobacter</taxon>
    </lineage>
</organism>
<dbReference type="InterPro" id="IPR036844">
    <property type="entry name" value="Hint_dom_sf"/>
</dbReference>
<proteinExistence type="predicted"/>
<name>A0ABQ0PXD8_9PROT</name>
<dbReference type="EMBL" id="BAPF01000038">
    <property type="protein sequence ID" value="GBQ83987.1"/>
    <property type="molecule type" value="Genomic_DNA"/>
</dbReference>
<dbReference type="InterPro" id="IPR028992">
    <property type="entry name" value="Hedgehog/Intein_dom"/>
</dbReference>